<feature type="transmembrane region" description="Helical" evidence="2">
    <location>
        <begin position="45"/>
        <end position="65"/>
    </location>
</feature>
<gene>
    <name evidence="5" type="ORF">KCG35_00185</name>
</gene>
<comment type="subcellular location">
    <subcellularLocation>
        <location evidence="1">Cell membrane</location>
        <topology evidence="1">Multi-pass membrane protein</topology>
    </subcellularLocation>
</comment>
<evidence type="ECO:0000256" key="1">
    <source>
        <dbReference type="ARBA" id="ARBA00004651"/>
    </source>
</evidence>
<dbReference type="InterPro" id="IPR003148">
    <property type="entry name" value="RCK_N"/>
</dbReference>
<dbReference type="PANTHER" id="PTHR43833">
    <property type="entry name" value="POTASSIUM CHANNEL PROTEIN 2-RELATED-RELATED"/>
    <property type="match status" value="1"/>
</dbReference>
<dbReference type="PANTHER" id="PTHR43833:SF9">
    <property type="entry name" value="POTASSIUM CHANNEL PROTEIN YUGO-RELATED"/>
    <property type="match status" value="1"/>
</dbReference>
<dbReference type="Proteomes" id="UP000690515">
    <property type="component" value="Unassembled WGS sequence"/>
</dbReference>
<proteinExistence type="predicted"/>
<dbReference type="InterPro" id="IPR050721">
    <property type="entry name" value="Trk_Ktr_HKT_K-transport"/>
</dbReference>
<dbReference type="Gene3D" id="1.10.287.70">
    <property type="match status" value="1"/>
</dbReference>
<feature type="domain" description="RCK N-terminal" evidence="3">
    <location>
        <begin position="129"/>
        <end position="232"/>
    </location>
</feature>
<evidence type="ECO:0000259" key="3">
    <source>
        <dbReference type="Pfam" id="PF02254"/>
    </source>
</evidence>
<feature type="transmembrane region" description="Helical" evidence="2">
    <location>
        <begin position="77"/>
        <end position="103"/>
    </location>
</feature>
<dbReference type="Gene3D" id="3.40.50.720">
    <property type="entry name" value="NAD(P)-binding Rossmann-like Domain"/>
    <property type="match status" value="1"/>
</dbReference>
<evidence type="ECO:0000256" key="2">
    <source>
        <dbReference type="SAM" id="Phobius"/>
    </source>
</evidence>
<dbReference type="SUPFAM" id="SSF81324">
    <property type="entry name" value="Voltage-gated potassium channels"/>
    <property type="match status" value="1"/>
</dbReference>
<organism evidence="5 6">
    <name type="scientific">Zooshikella harenae</name>
    <dbReference type="NCBI Taxonomy" id="2827238"/>
    <lineage>
        <taxon>Bacteria</taxon>
        <taxon>Pseudomonadati</taxon>
        <taxon>Pseudomonadota</taxon>
        <taxon>Gammaproteobacteria</taxon>
        <taxon>Oceanospirillales</taxon>
        <taxon>Zooshikellaceae</taxon>
        <taxon>Zooshikella</taxon>
    </lineage>
</organism>
<dbReference type="EMBL" id="JAGSOY010000001">
    <property type="protein sequence ID" value="MBU2709467.1"/>
    <property type="molecule type" value="Genomic_DNA"/>
</dbReference>
<dbReference type="GO" id="GO:0034220">
    <property type="term" value="P:monoatomic ion transmembrane transport"/>
    <property type="evidence" value="ECO:0007669"/>
    <property type="project" value="UniProtKB-KW"/>
</dbReference>
<sequence>MVIIQRLRSFFVNHVIQMSVRGLFLTLFAYMLISWIGLNFFQEKAITEIPVFFYWLLVTASTVGYGDFSPTTSGGQLFTAAFVIPCGLSMFAMTVGKVAALALDQWQKSINGLRALSMKNHILVLGWRGQRTIHLLELLLRETQQNLHRKVVLCVDKAIENPLPDRVQFVQVESFSSSKELQRACVADADIIILDTEADDTTLTTALYCAKVNTTANLIAYFQEEQLSELLKLHCPRAECMPSIATELMVKSAMDPGSSQLHHQLLSVAHGMTQYSVTYPEGCTSIAFSKIFHVFKEKHKATAIGLEQDGQLMVNPALDHQVLPGNRVYYIAEKRVLQINWETLSHV</sequence>
<accession>A0ABS5Z9B5</accession>
<name>A0ABS5Z9B5_9GAMM</name>
<keyword evidence="2" id="KW-0472">Membrane</keyword>
<evidence type="ECO:0000313" key="5">
    <source>
        <dbReference type="EMBL" id="MBU2709467.1"/>
    </source>
</evidence>
<reference evidence="5 6" key="1">
    <citation type="submission" date="2021-04" db="EMBL/GenBank/DDBJ databases">
        <authorList>
            <person name="Pira H."/>
            <person name="Risdian C."/>
            <person name="Wink J."/>
        </authorList>
    </citation>
    <scope>NUCLEOTIDE SEQUENCE [LARGE SCALE GENOMIC DNA]</scope>
    <source>
        <strain evidence="5 6">WH53</strain>
    </source>
</reference>
<keyword evidence="5" id="KW-0407">Ion channel</keyword>
<protein>
    <submittedName>
        <fullName evidence="5">Potassium channel protein</fullName>
    </submittedName>
</protein>
<dbReference type="InterPro" id="IPR013099">
    <property type="entry name" value="K_chnl_dom"/>
</dbReference>
<evidence type="ECO:0000259" key="4">
    <source>
        <dbReference type="Pfam" id="PF07885"/>
    </source>
</evidence>
<dbReference type="InterPro" id="IPR036291">
    <property type="entry name" value="NAD(P)-bd_dom_sf"/>
</dbReference>
<dbReference type="SUPFAM" id="SSF51735">
    <property type="entry name" value="NAD(P)-binding Rossmann-fold domains"/>
    <property type="match status" value="1"/>
</dbReference>
<feature type="domain" description="Potassium channel" evidence="4">
    <location>
        <begin position="26"/>
        <end position="100"/>
    </location>
</feature>
<keyword evidence="2" id="KW-1133">Transmembrane helix</keyword>
<comment type="caution">
    <text evidence="5">The sequence shown here is derived from an EMBL/GenBank/DDBJ whole genome shotgun (WGS) entry which is preliminary data.</text>
</comment>
<dbReference type="Pfam" id="PF07885">
    <property type="entry name" value="Ion_trans_2"/>
    <property type="match status" value="1"/>
</dbReference>
<keyword evidence="2" id="KW-0812">Transmembrane</keyword>
<dbReference type="Pfam" id="PF02254">
    <property type="entry name" value="TrkA_N"/>
    <property type="match status" value="1"/>
</dbReference>
<keyword evidence="5" id="KW-0813">Transport</keyword>
<keyword evidence="6" id="KW-1185">Reference proteome</keyword>
<keyword evidence="5" id="KW-0406">Ion transport</keyword>
<evidence type="ECO:0000313" key="6">
    <source>
        <dbReference type="Proteomes" id="UP000690515"/>
    </source>
</evidence>
<feature type="transmembrane region" description="Helical" evidence="2">
    <location>
        <begin position="20"/>
        <end position="38"/>
    </location>
</feature>